<protein>
    <recommendedName>
        <fullName evidence="3">Nitroimidazol reductase NimA, pyridoxamine 5'-phosphate oxidase superfamily</fullName>
    </recommendedName>
</protein>
<evidence type="ECO:0008006" key="3">
    <source>
        <dbReference type="Google" id="ProtNLM"/>
    </source>
</evidence>
<organism evidence="1 2">
    <name type="scientific">Propionispora vibrioides</name>
    <dbReference type="NCBI Taxonomy" id="112903"/>
    <lineage>
        <taxon>Bacteria</taxon>
        <taxon>Bacillati</taxon>
        <taxon>Bacillota</taxon>
        <taxon>Negativicutes</taxon>
        <taxon>Selenomonadales</taxon>
        <taxon>Sporomusaceae</taxon>
        <taxon>Propionispora</taxon>
    </lineage>
</organism>
<evidence type="ECO:0000313" key="1">
    <source>
        <dbReference type="EMBL" id="SEP41869.1"/>
    </source>
</evidence>
<dbReference type="PANTHER" id="PTHR34071:SF2">
    <property type="entry name" value="FLAVIN-NUCLEOTIDE-BINDING PROTEIN"/>
    <property type="match status" value="1"/>
</dbReference>
<dbReference type="Pfam" id="PF12900">
    <property type="entry name" value="Pyridox_ox_2"/>
    <property type="match status" value="1"/>
</dbReference>
<dbReference type="PANTHER" id="PTHR34071">
    <property type="entry name" value="5-NITROIMIDAZOLE ANTIBIOTICS RESISTANCE PROTEIN, NIMA-FAMILY-RELATED PROTEIN-RELATED"/>
    <property type="match status" value="1"/>
</dbReference>
<dbReference type="Proteomes" id="UP000198847">
    <property type="component" value="Unassembled WGS sequence"/>
</dbReference>
<name>A0A1H8XPN9_9FIRM</name>
<gene>
    <name evidence="1" type="ORF">SAMN04490178_12720</name>
</gene>
<dbReference type="EMBL" id="FODY01000027">
    <property type="protein sequence ID" value="SEP41869.1"/>
    <property type="molecule type" value="Genomic_DNA"/>
</dbReference>
<accession>A0A1H8XPN9</accession>
<dbReference type="STRING" id="112903.SAMN04490178_12720"/>
<sequence length="179" mass="20727">MNVRRFIILLRNEVVLVFREMRRKKQVLSVEETIQVLQRGTSGVLAVAGDDDYPYAVPLSYVYHDNKIYFHCARSGHKLDAIARHEKVSFCVIDQDQVVPEEYTSYFRSVIVFGKARILEDEAEKRSALEILAARYSPDHEQGRLQEIEKEFNAVRMIELAIDHMSGKEAMELVKAKRP</sequence>
<dbReference type="SUPFAM" id="SSF50475">
    <property type="entry name" value="FMN-binding split barrel"/>
    <property type="match status" value="1"/>
</dbReference>
<keyword evidence="2" id="KW-1185">Reference proteome</keyword>
<dbReference type="Gene3D" id="2.30.110.10">
    <property type="entry name" value="Electron Transport, Fmn-binding Protein, Chain A"/>
    <property type="match status" value="1"/>
</dbReference>
<evidence type="ECO:0000313" key="2">
    <source>
        <dbReference type="Proteomes" id="UP000198847"/>
    </source>
</evidence>
<proteinExistence type="predicted"/>
<dbReference type="InterPro" id="IPR024747">
    <property type="entry name" value="Pyridox_Oxase-rel"/>
</dbReference>
<reference evidence="1 2" key="1">
    <citation type="submission" date="2016-10" db="EMBL/GenBank/DDBJ databases">
        <authorList>
            <person name="de Groot N.N."/>
        </authorList>
    </citation>
    <scope>NUCLEOTIDE SEQUENCE [LARGE SCALE GENOMIC DNA]</scope>
    <source>
        <strain evidence="1 2">DSM 13305</strain>
    </source>
</reference>
<dbReference type="AlphaFoldDB" id="A0A1H8XPN9"/>
<dbReference type="InterPro" id="IPR012349">
    <property type="entry name" value="Split_barrel_FMN-bd"/>
</dbReference>